<feature type="modified residue" description="N6-(pyridoxal phosphate)lysine" evidence="5 6">
    <location>
        <position position="488"/>
    </location>
</feature>
<dbReference type="GO" id="GO:0008784">
    <property type="term" value="F:alanine racemase activity"/>
    <property type="evidence" value="ECO:0007669"/>
    <property type="project" value="UniProtKB-UniRule"/>
</dbReference>
<dbReference type="UniPathway" id="UPA00042">
    <property type="reaction ID" value="UER00497"/>
</dbReference>
<dbReference type="PANTHER" id="PTHR30511:SF0">
    <property type="entry name" value="ALANINE RACEMASE, CATABOLIC-RELATED"/>
    <property type="match status" value="1"/>
</dbReference>
<dbReference type="RefSeq" id="WP_182042399.1">
    <property type="nucleotide sequence ID" value="NZ_JACDZE010000001.1"/>
</dbReference>
<evidence type="ECO:0000256" key="5">
    <source>
        <dbReference type="HAMAP-Rule" id="MF_01201"/>
    </source>
</evidence>
<dbReference type="SMART" id="SM01005">
    <property type="entry name" value="Ala_racemase_C"/>
    <property type="match status" value="1"/>
</dbReference>
<comment type="caution">
    <text evidence="9">The sequence shown here is derived from an EMBL/GenBank/DDBJ whole genome shotgun (WGS) entry which is preliminary data.</text>
</comment>
<feature type="binding site" evidence="5 7">
    <location>
        <position position="764"/>
    </location>
    <ligand>
        <name>substrate</name>
    </ligand>
</feature>
<dbReference type="InterPro" id="IPR035911">
    <property type="entry name" value="MurE/MurF_N"/>
</dbReference>
<dbReference type="Pfam" id="PF08245">
    <property type="entry name" value="Mur_ligase_M"/>
    <property type="match status" value="1"/>
</dbReference>
<accession>A0A838ZMJ5</accession>
<evidence type="ECO:0000256" key="7">
    <source>
        <dbReference type="PIRSR" id="PIRSR600821-52"/>
    </source>
</evidence>
<evidence type="ECO:0000313" key="9">
    <source>
        <dbReference type="EMBL" id="MBA5628816.1"/>
    </source>
</evidence>
<feature type="domain" description="Alanine racemase C-terminal" evidence="8">
    <location>
        <begin position="694"/>
        <end position="818"/>
    </location>
</feature>
<evidence type="ECO:0000256" key="3">
    <source>
        <dbReference type="ARBA" id="ARBA00022898"/>
    </source>
</evidence>
<dbReference type="InterPro" id="IPR011079">
    <property type="entry name" value="Ala_racemase_C"/>
</dbReference>
<dbReference type="SUPFAM" id="SSF53623">
    <property type="entry name" value="MurD-like peptide ligases, catalytic domain"/>
    <property type="match status" value="1"/>
</dbReference>
<comment type="similarity">
    <text evidence="5">Belongs to the alanine racemase family.</text>
</comment>
<dbReference type="EMBL" id="JACDZE010000001">
    <property type="protein sequence ID" value="MBA5628816.1"/>
    <property type="molecule type" value="Genomic_DNA"/>
</dbReference>
<comment type="catalytic activity">
    <reaction evidence="1 5">
        <text>L-alanine = D-alanine</text>
        <dbReference type="Rhea" id="RHEA:20249"/>
        <dbReference type="ChEBI" id="CHEBI:57416"/>
        <dbReference type="ChEBI" id="CHEBI:57972"/>
        <dbReference type="EC" id="5.1.1.1"/>
    </reaction>
</comment>
<evidence type="ECO:0000256" key="4">
    <source>
        <dbReference type="ARBA" id="ARBA00023235"/>
    </source>
</evidence>
<reference evidence="9 10" key="1">
    <citation type="submission" date="2020-07" db="EMBL/GenBank/DDBJ databases">
        <title>Moheibacter lacus sp. nov., a member of the family Flavobacteriaceae isolated from freshwater lake sediment.</title>
        <authorList>
            <person name="Liu Y."/>
        </authorList>
    </citation>
    <scope>NUCLEOTIDE SEQUENCE [LARGE SCALE GENOMIC DNA]</scope>
    <source>
        <strain evidence="9 10">BDHS18</strain>
    </source>
</reference>
<gene>
    <name evidence="9" type="ORF">HU137_03410</name>
</gene>
<dbReference type="GO" id="GO:0016881">
    <property type="term" value="F:acid-amino acid ligase activity"/>
    <property type="evidence" value="ECO:0007669"/>
    <property type="project" value="InterPro"/>
</dbReference>
<dbReference type="Gene3D" id="3.40.1190.10">
    <property type="entry name" value="Mur-like, catalytic domain"/>
    <property type="match status" value="1"/>
</dbReference>
<dbReference type="InterPro" id="IPR036615">
    <property type="entry name" value="Mur_ligase_C_dom_sf"/>
</dbReference>
<dbReference type="InterPro" id="IPR001608">
    <property type="entry name" value="Ala_racemase_N"/>
</dbReference>
<dbReference type="Gene3D" id="2.40.37.10">
    <property type="entry name" value="Lyase, Ornithine Decarboxylase, Chain A, domain 1"/>
    <property type="match status" value="1"/>
</dbReference>
<dbReference type="GO" id="GO:0005829">
    <property type="term" value="C:cytosol"/>
    <property type="evidence" value="ECO:0007669"/>
    <property type="project" value="TreeGrafter"/>
</dbReference>
<dbReference type="Gene3D" id="3.20.20.10">
    <property type="entry name" value="Alanine racemase"/>
    <property type="match status" value="1"/>
</dbReference>
<keyword evidence="9" id="KW-0436">Ligase</keyword>
<comment type="function">
    <text evidence="5">Catalyzes the interconversion of L-alanine and D-alanine. May also act on other amino acids.</text>
</comment>
<dbReference type="Pfam" id="PF01168">
    <property type="entry name" value="Ala_racemase_N"/>
    <property type="match status" value="1"/>
</dbReference>
<evidence type="ECO:0000256" key="2">
    <source>
        <dbReference type="ARBA" id="ARBA00001933"/>
    </source>
</evidence>
<dbReference type="NCBIfam" id="TIGR00492">
    <property type="entry name" value="alr"/>
    <property type="match status" value="1"/>
</dbReference>
<dbReference type="NCBIfam" id="NF008897">
    <property type="entry name" value="PRK11930.1"/>
    <property type="match status" value="1"/>
</dbReference>
<protein>
    <recommendedName>
        <fullName evidence="5">Alanine racemase</fullName>
        <ecNumber evidence="5">5.1.1.1</ecNumber>
    </recommendedName>
</protein>
<dbReference type="CDD" id="cd00430">
    <property type="entry name" value="PLPDE_III_AR"/>
    <property type="match status" value="1"/>
</dbReference>
<dbReference type="FunFam" id="3.20.20.10:FF:000002">
    <property type="entry name" value="Alanine racemase"/>
    <property type="match status" value="1"/>
</dbReference>
<evidence type="ECO:0000256" key="1">
    <source>
        <dbReference type="ARBA" id="ARBA00000316"/>
    </source>
</evidence>
<dbReference type="Gene3D" id="3.40.1390.10">
    <property type="entry name" value="MurE/MurF, N-terminal domain"/>
    <property type="match status" value="1"/>
</dbReference>
<dbReference type="GO" id="GO:0030632">
    <property type="term" value="P:D-alanine biosynthetic process"/>
    <property type="evidence" value="ECO:0007669"/>
    <property type="project" value="UniProtKB-UniRule"/>
</dbReference>
<dbReference type="InterPro" id="IPR009006">
    <property type="entry name" value="Ala_racemase/Decarboxylase_C"/>
</dbReference>
<dbReference type="Gene3D" id="3.90.190.20">
    <property type="entry name" value="Mur ligase, C-terminal domain"/>
    <property type="match status" value="1"/>
</dbReference>
<comment type="pathway">
    <text evidence="5">Amino-acid biosynthesis; D-alanine biosynthesis; D-alanine from L-alanine: step 1/1.</text>
</comment>
<dbReference type="EC" id="5.1.1.1" evidence="5"/>
<comment type="cofactor">
    <cofactor evidence="2 5 6">
        <name>pyridoxal 5'-phosphate</name>
        <dbReference type="ChEBI" id="CHEBI:597326"/>
    </cofactor>
</comment>
<dbReference type="InterPro" id="IPR000821">
    <property type="entry name" value="Ala_racemase"/>
</dbReference>
<evidence type="ECO:0000256" key="6">
    <source>
        <dbReference type="PIRSR" id="PIRSR600821-50"/>
    </source>
</evidence>
<dbReference type="HAMAP" id="MF_01201">
    <property type="entry name" value="Ala_racemase"/>
    <property type="match status" value="1"/>
</dbReference>
<dbReference type="SUPFAM" id="SSF51419">
    <property type="entry name" value="PLP-binding barrel"/>
    <property type="match status" value="1"/>
</dbReference>
<keyword evidence="10" id="KW-1185">Reference proteome</keyword>
<keyword evidence="3 5" id="KW-0663">Pyridoxal phosphate</keyword>
<dbReference type="GO" id="GO:0030170">
    <property type="term" value="F:pyridoxal phosphate binding"/>
    <property type="evidence" value="ECO:0007669"/>
    <property type="project" value="UniProtKB-UniRule"/>
</dbReference>
<dbReference type="SUPFAM" id="SSF50621">
    <property type="entry name" value="Alanine racemase C-terminal domain-like"/>
    <property type="match status" value="1"/>
</dbReference>
<organism evidence="9 10">
    <name type="scientific">Moheibacter lacus</name>
    <dbReference type="NCBI Taxonomy" id="2745851"/>
    <lineage>
        <taxon>Bacteria</taxon>
        <taxon>Pseudomonadati</taxon>
        <taxon>Bacteroidota</taxon>
        <taxon>Flavobacteriia</taxon>
        <taxon>Flavobacteriales</taxon>
        <taxon>Weeksellaceae</taxon>
        <taxon>Moheibacter</taxon>
    </lineage>
</organism>
<evidence type="ECO:0000313" key="10">
    <source>
        <dbReference type="Proteomes" id="UP000552241"/>
    </source>
</evidence>
<feature type="active site" description="Proton acceptor; specific for L-alanine" evidence="5">
    <location>
        <position position="715"/>
    </location>
</feature>
<dbReference type="SUPFAM" id="SSF63418">
    <property type="entry name" value="MurE/MurF N-terminal domain"/>
    <property type="match status" value="1"/>
</dbReference>
<evidence type="ECO:0000259" key="8">
    <source>
        <dbReference type="SMART" id="SM01005"/>
    </source>
</evidence>
<dbReference type="InterPro" id="IPR029066">
    <property type="entry name" value="PLP-binding_barrel"/>
</dbReference>
<proteinExistence type="inferred from homology"/>
<name>A0A838ZMJ5_9FLAO</name>
<sequence>MKPYHIKNLAEILSAEIKGKKDGIVEEIYIDTRTIFQPNNGIFFAFNEFQKNGAPFLKDAHQKGIRVFVCAEVGEKLDNSVYLIVKSPLEALQKWAKFHRNSFQIPVIGITGSNGKTIVKEWLNQLLWNDFSIVRSPKSYNSQIGVPLSILQIQDENNLGIFEAGISLPGEMDKLEDIIQPNIGVLTHLGSAHLENFKHKHELILEKIKLFRKVKKIVFNAENEDVNLLLHEIYSSENFQFFTFGTHETNTLQILSATETESGKEINFKYKSAIYQIQIPFKDTASAENILTALTTLAALDLDLEKYLSQTKNLLPIEMRLEIKEAIRDSILINDTFNSDLHSVKVALDVLAQQAFPRKSLVLTDVLQSNLNKDELYKKVAELVNAYQIDDLVLIGEFIPKYKNLFKTEARTFDNTDDFLKTLSLKNVHNEAILLKGARPFQLEKISSILEKKSHDTVLEINLNALVQNLKFYKSQLKPGVKLMAMIKANSYGTGSFEISQTLEHQHINYLGAAYADEGVELRKAGITLPIIVMNPEQSSYSSIIDYKLEPEIYSLRVLALFLQKLKEKSITDPFPIHIKIDSGMNRLGFRPDELDELIQSLKQEKSVVIKSIFTHLATADIPEEKEFALQQLKIFDEAYQRIAEELEIQPLKHALNSPGIIHFPENQYDMVRLGIGMYGIADEESVQKQLKNVATFKTVISRISEIQPGETVSYGRRFRAEKQTRIATIPVGYADGIRRSYGNGVGKVSIHGHLAPIVGTICMDMMMLDVTEIQCNEGDEVILFGDNLSISEVAEKMGTIPYEVLTSISSRVKRVYYRE</sequence>
<dbReference type="PRINTS" id="PR00992">
    <property type="entry name" value="ALARACEMASE"/>
</dbReference>
<dbReference type="InterPro" id="IPR013221">
    <property type="entry name" value="Mur_ligase_cen"/>
</dbReference>
<dbReference type="Pfam" id="PF00842">
    <property type="entry name" value="Ala_racemase_C"/>
    <property type="match status" value="1"/>
</dbReference>
<keyword evidence="4 5" id="KW-0413">Isomerase</keyword>
<dbReference type="InterPro" id="IPR036565">
    <property type="entry name" value="Mur-like_cat_sf"/>
</dbReference>
<feature type="binding site" evidence="5 7">
    <location>
        <position position="587"/>
    </location>
    <ligand>
        <name>substrate</name>
    </ligand>
</feature>
<dbReference type="GO" id="GO:0005524">
    <property type="term" value="F:ATP binding"/>
    <property type="evidence" value="ECO:0007669"/>
    <property type="project" value="InterPro"/>
</dbReference>
<dbReference type="AlphaFoldDB" id="A0A838ZMJ5"/>
<dbReference type="SUPFAM" id="SSF53244">
    <property type="entry name" value="MurD-like peptide ligases, peptide-binding domain"/>
    <property type="match status" value="1"/>
</dbReference>
<dbReference type="Proteomes" id="UP000552241">
    <property type="component" value="Unassembled WGS sequence"/>
</dbReference>
<feature type="active site" description="Proton acceptor; specific for D-alanine" evidence="5">
    <location>
        <position position="488"/>
    </location>
</feature>
<dbReference type="PANTHER" id="PTHR30511">
    <property type="entry name" value="ALANINE RACEMASE"/>
    <property type="match status" value="1"/>
</dbReference>